<sequence length="129" mass="14313">MCDYSSTMYRMLSLRFARPELMRGIRGDGQWASVLPRNYSAAGYGNKDLHPKDQKEEVGETHTQRFKNAHQQEATSSNVKSKGNRQSSAKDDIPPPISDPHSTAPTETERLGGPNQKGTGSKKGTYTRT</sequence>
<dbReference type="OrthoDB" id="10365326at2759"/>
<dbReference type="AlphaFoldDB" id="A0A0L0HFW6"/>
<dbReference type="EMBL" id="KQ257457">
    <property type="protein sequence ID" value="KNC99967.1"/>
    <property type="molecule type" value="Genomic_DNA"/>
</dbReference>
<dbReference type="Proteomes" id="UP000053201">
    <property type="component" value="Unassembled WGS sequence"/>
</dbReference>
<keyword evidence="3" id="KW-1185">Reference proteome</keyword>
<proteinExistence type="predicted"/>
<evidence type="ECO:0000313" key="2">
    <source>
        <dbReference type="EMBL" id="KNC99967.1"/>
    </source>
</evidence>
<protein>
    <submittedName>
        <fullName evidence="2">Uncharacterized protein</fullName>
    </submittedName>
</protein>
<accession>A0A0L0HFW6</accession>
<dbReference type="RefSeq" id="XP_016608007.1">
    <property type="nucleotide sequence ID" value="XM_016753560.1"/>
</dbReference>
<gene>
    <name evidence="2" type="ORF">SPPG_05342</name>
</gene>
<organism evidence="2 3">
    <name type="scientific">Spizellomyces punctatus (strain DAOM BR117)</name>
    <dbReference type="NCBI Taxonomy" id="645134"/>
    <lineage>
        <taxon>Eukaryota</taxon>
        <taxon>Fungi</taxon>
        <taxon>Fungi incertae sedis</taxon>
        <taxon>Chytridiomycota</taxon>
        <taxon>Chytridiomycota incertae sedis</taxon>
        <taxon>Chytridiomycetes</taxon>
        <taxon>Spizellomycetales</taxon>
        <taxon>Spizellomycetaceae</taxon>
        <taxon>Spizellomyces</taxon>
    </lineage>
</organism>
<feature type="compositionally biased region" description="Polar residues" evidence="1">
    <location>
        <begin position="69"/>
        <end position="87"/>
    </location>
</feature>
<feature type="compositionally biased region" description="Polar residues" evidence="1">
    <location>
        <begin position="116"/>
        <end position="129"/>
    </location>
</feature>
<dbReference type="GeneID" id="27688723"/>
<feature type="region of interest" description="Disordered" evidence="1">
    <location>
        <begin position="40"/>
        <end position="129"/>
    </location>
</feature>
<feature type="compositionally biased region" description="Basic and acidic residues" evidence="1">
    <location>
        <begin position="47"/>
        <end position="63"/>
    </location>
</feature>
<dbReference type="VEuPathDB" id="FungiDB:SPPG_05342"/>
<name>A0A0L0HFW6_SPIPD</name>
<evidence type="ECO:0000313" key="3">
    <source>
        <dbReference type="Proteomes" id="UP000053201"/>
    </source>
</evidence>
<dbReference type="InParanoid" id="A0A0L0HFW6"/>
<reference evidence="2 3" key="1">
    <citation type="submission" date="2009-08" db="EMBL/GenBank/DDBJ databases">
        <title>The Genome Sequence of Spizellomyces punctatus strain DAOM BR117.</title>
        <authorList>
            <consortium name="The Broad Institute Genome Sequencing Platform"/>
            <person name="Russ C."/>
            <person name="Cuomo C."/>
            <person name="Shea T."/>
            <person name="Young S.K."/>
            <person name="Zeng Q."/>
            <person name="Koehrsen M."/>
            <person name="Haas B."/>
            <person name="Borodovsky M."/>
            <person name="Guigo R."/>
            <person name="Alvarado L."/>
            <person name="Berlin A."/>
            <person name="Bochicchio J."/>
            <person name="Borenstein D."/>
            <person name="Chapman S."/>
            <person name="Chen Z."/>
            <person name="Engels R."/>
            <person name="Freedman E."/>
            <person name="Gellesch M."/>
            <person name="Goldberg J."/>
            <person name="Griggs A."/>
            <person name="Gujja S."/>
            <person name="Heiman D."/>
            <person name="Hepburn T."/>
            <person name="Howarth C."/>
            <person name="Jen D."/>
            <person name="Larson L."/>
            <person name="Lewis B."/>
            <person name="Mehta T."/>
            <person name="Park D."/>
            <person name="Pearson M."/>
            <person name="Roberts A."/>
            <person name="Saif S."/>
            <person name="Shenoy N."/>
            <person name="Sisk P."/>
            <person name="Stolte C."/>
            <person name="Sykes S."/>
            <person name="Thomson T."/>
            <person name="Walk T."/>
            <person name="White J."/>
            <person name="Yandava C."/>
            <person name="Burger G."/>
            <person name="Gray M.W."/>
            <person name="Holland P.W.H."/>
            <person name="King N."/>
            <person name="Lang F.B.F."/>
            <person name="Roger A.J."/>
            <person name="Ruiz-Trillo I."/>
            <person name="Lander E."/>
            <person name="Nusbaum C."/>
        </authorList>
    </citation>
    <scope>NUCLEOTIDE SEQUENCE [LARGE SCALE GENOMIC DNA]</scope>
    <source>
        <strain evidence="2 3">DAOM BR117</strain>
    </source>
</reference>
<evidence type="ECO:0000256" key="1">
    <source>
        <dbReference type="SAM" id="MobiDB-lite"/>
    </source>
</evidence>